<accession>A0A1M6M1P8</accession>
<dbReference type="STRING" id="198092.SAMN02745194_03314"/>
<protein>
    <submittedName>
        <fullName evidence="1">Uncharacterized protein</fullName>
    </submittedName>
</protein>
<reference evidence="1 2" key="1">
    <citation type="submission" date="2016-11" db="EMBL/GenBank/DDBJ databases">
        <authorList>
            <person name="Jaros S."/>
            <person name="Januszkiewicz K."/>
            <person name="Wedrychowicz H."/>
        </authorList>
    </citation>
    <scope>NUCLEOTIDE SEQUENCE [LARGE SCALE GENOMIC DNA]</scope>
    <source>
        <strain evidence="1 2">DSM 14916</strain>
    </source>
</reference>
<dbReference type="Proteomes" id="UP000184387">
    <property type="component" value="Unassembled WGS sequence"/>
</dbReference>
<evidence type="ECO:0000313" key="1">
    <source>
        <dbReference type="EMBL" id="SHJ77273.1"/>
    </source>
</evidence>
<dbReference type="RefSeq" id="WP_175562658.1">
    <property type="nucleotide sequence ID" value="NZ_FQZF01000020.1"/>
</dbReference>
<dbReference type="EMBL" id="FQZF01000020">
    <property type="protein sequence ID" value="SHJ77273.1"/>
    <property type="molecule type" value="Genomic_DNA"/>
</dbReference>
<evidence type="ECO:0000313" key="2">
    <source>
        <dbReference type="Proteomes" id="UP000184387"/>
    </source>
</evidence>
<organism evidence="1 2">
    <name type="scientific">Muricoccus roseus</name>
    <dbReference type="NCBI Taxonomy" id="198092"/>
    <lineage>
        <taxon>Bacteria</taxon>
        <taxon>Pseudomonadati</taxon>
        <taxon>Pseudomonadota</taxon>
        <taxon>Alphaproteobacteria</taxon>
        <taxon>Acetobacterales</taxon>
        <taxon>Roseomonadaceae</taxon>
        <taxon>Muricoccus</taxon>
    </lineage>
</organism>
<gene>
    <name evidence="1" type="ORF">SAMN02745194_03314</name>
</gene>
<sequence length="51" mass="5290">MQIGRVSMMVLLAALIAMPVAYAQLNALMEGAGLVMTAFGPGDFQTAALPH</sequence>
<name>A0A1M6M1P8_9PROT</name>
<keyword evidence="2" id="KW-1185">Reference proteome</keyword>
<dbReference type="AlphaFoldDB" id="A0A1M6M1P8"/>
<proteinExistence type="predicted"/>